<keyword evidence="6" id="KW-0653">Protein transport</keyword>
<sequence length="317" mass="36008">MSEQNQKQNQNENPSNGFEFVEYSPEAAERIGYSDYSYWKSVFQNFLKKKSAVFMAFVFFALVIFSFIALKIGKYDYSSAQIMSDASLAFTSPNGEFWFGTDNLGRDYWCQVWYAAQISIKLALIVALGECVLGVTIGCIWGYVRSLDRIMTEIYNVINNIPTIIYMTLAALLFGQSFRNMAIAMITVGWLVMARNVRNLVLMYRDREYNLASRCLGTPVWRILVKNIFPYLISVIILRLALSIPQTIALESTLSYLGLGLDVNTPSLGILLRNARNYFLQYPYLLIFPAVIVSLITITFYLVGNAFSDAADPRNHV</sequence>
<evidence type="ECO:0000256" key="8">
    <source>
        <dbReference type="ARBA" id="ARBA00023136"/>
    </source>
</evidence>
<reference evidence="12" key="1">
    <citation type="submission" date="2021-10" db="EMBL/GenBank/DDBJ databases">
        <title>Anaerobic single-cell dispensing facilitates the cultivation of human gut bacteria.</title>
        <authorList>
            <person name="Afrizal A."/>
        </authorList>
    </citation>
    <scope>NUCLEOTIDE SEQUENCE</scope>
    <source>
        <strain evidence="12">CLA-AA-H274</strain>
    </source>
</reference>
<dbReference type="RefSeq" id="WP_177977734.1">
    <property type="nucleotide sequence ID" value="NZ_JAJEPU010000001.1"/>
</dbReference>
<proteinExistence type="inferred from homology"/>
<evidence type="ECO:0000256" key="5">
    <source>
        <dbReference type="ARBA" id="ARBA00022856"/>
    </source>
</evidence>
<comment type="similarity">
    <text evidence="9">Belongs to the binding-protein-dependent transport system permease family. OppBC subfamily.</text>
</comment>
<feature type="transmembrane region" description="Helical" evidence="10">
    <location>
        <begin position="122"/>
        <end position="144"/>
    </location>
</feature>
<feature type="transmembrane region" description="Helical" evidence="10">
    <location>
        <begin position="181"/>
        <end position="202"/>
    </location>
</feature>
<evidence type="ECO:0000256" key="3">
    <source>
        <dbReference type="ARBA" id="ARBA00022475"/>
    </source>
</evidence>
<dbReference type="PROSITE" id="PS50928">
    <property type="entry name" value="ABC_TM1"/>
    <property type="match status" value="1"/>
</dbReference>
<evidence type="ECO:0000256" key="6">
    <source>
        <dbReference type="ARBA" id="ARBA00022927"/>
    </source>
</evidence>
<gene>
    <name evidence="12" type="ORF">LKD32_00625</name>
</gene>
<keyword evidence="2 10" id="KW-0813">Transport</keyword>
<dbReference type="GO" id="GO:0015833">
    <property type="term" value="P:peptide transport"/>
    <property type="evidence" value="ECO:0007669"/>
    <property type="project" value="UniProtKB-KW"/>
</dbReference>
<feature type="transmembrane region" description="Helical" evidence="10">
    <location>
        <begin position="223"/>
        <end position="242"/>
    </location>
</feature>
<keyword evidence="8 10" id="KW-0472">Membrane</keyword>
<keyword evidence="5" id="KW-0571">Peptide transport</keyword>
<dbReference type="AlphaFoldDB" id="A0AAE3DJZ2"/>
<comment type="subcellular location">
    <subcellularLocation>
        <location evidence="1 10">Cell membrane</location>
        <topology evidence="1 10">Multi-pass membrane protein</topology>
    </subcellularLocation>
</comment>
<evidence type="ECO:0000259" key="11">
    <source>
        <dbReference type="PROSITE" id="PS50928"/>
    </source>
</evidence>
<dbReference type="InterPro" id="IPR035906">
    <property type="entry name" value="MetI-like_sf"/>
</dbReference>
<feature type="transmembrane region" description="Helical" evidence="10">
    <location>
        <begin position="284"/>
        <end position="303"/>
    </location>
</feature>
<dbReference type="Proteomes" id="UP001198962">
    <property type="component" value="Unassembled WGS sequence"/>
</dbReference>
<dbReference type="InterPro" id="IPR050366">
    <property type="entry name" value="BP-dependent_transpt_permease"/>
</dbReference>
<dbReference type="Pfam" id="PF00528">
    <property type="entry name" value="BPD_transp_1"/>
    <property type="match status" value="1"/>
</dbReference>
<feature type="domain" description="ABC transmembrane type-1" evidence="11">
    <location>
        <begin position="120"/>
        <end position="304"/>
    </location>
</feature>
<evidence type="ECO:0000256" key="1">
    <source>
        <dbReference type="ARBA" id="ARBA00004651"/>
    </source>
</evidence>
<dbReference type="PANTHER" id="PTHR43386:SF24">
    <property type="entry name" value="OLIGOPEPTIDE TRANSPORT SYSTEM PERMEASE PROTEIN AMID"/>
    <property type="match status" value="1"/>
</dbReference>
<dbReference type="InterPro" id="IPR000515">
    <property type="entry name" value="MetI-like"/>
</dbReference>
<keyword evidence="7 10" id="KW-1133">Transmembrane helix</keyword>
<keyword evidence="4 10" id="KW-0812">Transmembrane</keyword>
<evidence type="ECO:0000256" key="10">
    <source>
        <dbReference type="RuleBase" id="RU363032"/>
    </source>
</evidence>
<accession>A0AAE3DJZ2</accession>
<comment type="caution">
    <text evidence="12">The sequence shown here is derived from an EMBL/GenBank/DDBJ whole genome shotgun (WGS) entry which is preliminary data.</text>
</comment>
<dbReference type="InterPro" id="IPR025966">
    <property type="entry name" value="OppC_N"/>
</dbReference>
<name>A0AAE3DJZ2_9FIRM</name>
<dbReference type="GO" id="GO:0055085">
    <property type="term" value="P:transmembrane transport"/>
    <property type="evidence" value="ECO:0007669"/>
    <property type="project" value="InterPro"/>
</dbReference>
<evidence type="ECO:0000256" key="9">
    <source>
        <dbReference type="ARBA" id="ARBA00024202"/>
    </source>
</evidence>
<dbReference type="Gene3D" id="1.10.3720.10">
    <property type="entry name" value="MetI-like"/>
    <property type="match status" value="1"/>
</dbReference>
<dbReference type="GO" id="GO:0015031">
    <property type="term" value="P:protein transport"/>
    <property type="evidence" value="ECO:0007669"/>
    <property type="project" value="UniProtKB-KW"/>
</dbReference>
<dbReference type="CDD" id="cd06261">
    <property type="entry name" value="TM_PBP2"/>
    <property type="match status" value="1"/>
</dbReference>
<organism evidence="12 13">
    <name type="scientific">Brotaphodocola catenula</name>
    <dbReference type="NCBI Taxonomy" id="2885361"/>
    <lineage>
        <taxon>Bacteria</taxon>
        <taxon>Bacillati</taxon>
        <taxon>Bacillota</taxon>
        <taxon>Clostridia</taxon>
        <taxon>Lachnospirales</taxon>
        <taxon>Lachnospiraceae</taxon>
        <taxon>Brotaphodocola</taxon>
    </lineage>
</organism>
<evidence type="ECO:0000313" key="12">
    <source>
        <dbReference type="EMBL" id="MCC2163396.1"/>
    </source>
</evidence>
<dbReference type="SUPFAM" id="SSF161098">
    <property type="entry name" value="MetI-like"/>
    <property type="match status" value="1"/>
</dbReference>
<feature type="transmembrane region" description="Helical" evidence="10">
    <location>
        <begin position="156"/>
        <end position="175"/>
    </location>
</feature>
<dbReference type="PANTHER" id="PTHR43386">
    <property type="entry name" value="OLIGOPEPTIDE TRANSPORT SYSTEM PERMEASE PROTEIN APPC"/>
    <property type="match status" value="1"/>
</dbReference>
<keyword evidence="13" id="KW-1185">Reference proteome</keyword>
<evidence type="ECO:0000256" key="2">
    <source>
        <dbReference type="ARBA" id="ARBA00022448"/>
    </source>
</evidence>
<evidence type="ECO:0000256" key="4">
    <source>
        <dbReference type="ARBA" id="ARBA00022692"/>
    </source>
</evidence>
<evidence type="ECO:0000313" key="13">
    <source>
        <dbReference type="Proteomes" id="UP001198962"/>
    </source>
</evidence>
<dbReference type="GO" id="GO:0005886">
    <property type="term" value="C:plasma membrane"/>
    <property type="evidence" value="ECO:0007669"/>
    <property type="project" value="UniProtKB-SubCell"/>
</dbReference>
<evidence type="ECO:0000256" key="7">
    <source>
        <dbReference type="ARBA" id="ARBA00022989"/>
    </source>
</evidence>
<dbReference type="Pfam" id="PF12911">
    <property type="entry name" value="OppC_N"/>
    <property type="match status" value="1"/>
</dbReference>
<protein>
    <submittedName>
        <fullName evidence="12">ABC transporter permease</fullName>
    </submittedName>
</protein>
<feature type="transmembrane region" description="Helical" evidence="10">
    <location>
        <begin position="52"/>
        <end position="70"/>
    </location>
</feature>
<keyword evidence="3" id="KW-1003">Cell membrane</keyword>
<dbReference type="EMBL" id="JAJEPU010000001">
    <property type="protein sequence ID" value="MCC2163396.1"/>
    <property type="molecule type" value="Genomic_DNA"/>
</dbReference>